<dbReference type="InterPro" id="IPR018062">
    <property type="entry name" value="HTH_AraC-typ_CS"/>
</dbReference>
<keyword evidence="2" id="KW-0238">DNA-binding</keyword>
<dbReference type="InterPro" id="IPR052158">
    <property type="entry name" value="INH-QAR"/>
</dbReference>
<proteinExistence type="predicted"/>
<dbReference type="PRINTS" id="PR00032">
    <property type="entry name" value="HTHARAC"/>
</dbReference>
<keyword evidence="6" id="KW-1185">Reference proteome</keyword>
<dbReference type="EMBL" id="JANAVZ010000002">
    <property type="protein sequence ID" value="MCT4331955.1"/>
    <property type="molecule type" value="Genomic_DNA"/>
</dbReference>
<dbReference type="PROSITE" id="PS00041">
    <property type="entry name" value="HTH_ARAC_FAMILY_1"/>
    <property type="match status" value="1"/>
</dbReference>
<feature type="domain" description="HTH araC/xylS-type" evidence="4">
    <location>
        <begin position="221"/>
        <end position="319"/>
    </location>
</feature>
<dbReference type="CDD" id="cd03136">
    <property type="entry name" value="GATase1_AraC_ArgR_like"/>
    <property type="match status" value="1"/>
</dbReference>
<dbReference type="Gene3D" id="1.10.10.60">
    <property type="entry name" value="Homeodomain-like"/>
    <property type="match status" value="1"/>
</dbReference>
<evidence type="ECO:0000259" key="4">
    <source>
        <dbReference type="PROSITE" id="PS01124"/>
    </source>
</evidence>
<reference evidence="5 6" key="1">
    <citation type="submission" date="2022-04" db="EMBL/GenBank/DDBJ databases">
        <title>Paracoccus sp. YLB-12 draft genome sequence.</title>
        <authorList>
            <person name="Yu L."/>
        </authorList>
    </citation>
    <scope>NUCLEOTIDE SEQUENCE [LARGE SCALE GENOMIC DNA]</scope>
    <source>
        <strain evidence="5 6">YLB-12</strain>
    </source>
</reference>
<organism evidence="5 6">
    <name type="scientific">Paracoccus maritimus</name>
    <dbReference type="NCBI Taxonomy" id="2933292"/>
    <lineage>
        <taxon>Bacteria</taxon>
        <taxon>Pseudomonadati</taxon>
        <taxon>Pseudomonadota</taxon>
        <taxon>Alphaproteobacteria</taxon>
        <taxon>Rhodobacterales</taxon>
        <taxon>Paracoccaceae</taxon>
        <taxon>Paracoccus</taxon>
    </lineage>
</organism>
<evidence type="ECO:0000313" key="6">
    <source>
        <dbReference type="Proteomes" id="UP001320702"/>
    </source>
</evidence>
<dbReference type="PANTHER" id="PTHR43130:SF3">
    <property type="entry name" value="HTH-TYPE TRANSCRIPTIONAL REGULATOR RV1931C"/>
    <property type="match status" value="1"/>
</dbReference>
<evidence type="ECO:0000256" key="2">
    <source>
        <dbReference type="ARBA" id="ARBA00023125"/>
    </source>
</evidence>
<dbReference type="PANTHER" id="PTHR43130">
    <property type="entry name" value="ARAC-FAMILY TRANSCRIPTIONAL REGULATOR"/>
    <property type="match status" value="1"/>
</dbReference>
<protein>
    <submittedName>
        <fullName evidence="5">GlxA family transcriptional regulator</fullName>
    </submittedName>
</protein>
<accession>A0ABT2K7X1</accession>
<comment type="caution">
    <text evidence="5">The sequence shown here is derived from an EMBL/GenBank/DDBJ whole genome shotgun (WGS) entry which is preliminary data.</text>
</comment>
<dbReference type="InterPro" id="IPR029062">
    <property type="entry name" value="Class_I_gatase-like"/>
</dbReference>
<dbReference type="InterPro" id="IPR009057">
    <property type="entry name" value="Homeodomain-like_sf"/>
</dbReference>
<dbReference type="RefSeq" id="WP_260275834.1">
    <property type="nucleotide sequence ID" value="NZ_JANAVZ010000002.1"/>
</dbReference>
<dbReference type="Pfam" id="PF12833">
    <property type="entry name" value="HTH_18"/>
    <property type="match status" value="1"/>
</dbReference>
<evidence type="ECO:0000256" key="1">
    <source>
        <dbReference type="ARBA" id="ARBA00023015"/>
    </source>
</evidence>
<evidence type="ECO:0000256" key="3">
    <source>
        <dbReference type="ARBA" id="ARBA00023163"/>
    </source>
</evidence>
<dbReference type="SMART" id="SM00342">
    <property type="entry name" value="HTH_ARAC"/>
    <property type="match status" value="1"/>
</dbReference>
<keyword evidence="1" id="KW-0805">Transcription regulation</keyword>
<name>A0ABT2K7X1_9RHOB</name>
<dbReference type="PROSITE" id="PS01124">
    <property type="entry name" value="HTH_ARAC_FAMILY_2"/>
    <property type="match status" value="1"/>
</dbReference>
<dbReference type="SUPFAM" id="SSF46689">
    <property type="entry name" value="Homeodomain-like"/>
    <property type="match status" value="2"/>
</dbReference>
<dbReference type="Pfam" id="PF01965">
    <property type="entry name" value="DJ-1_PfpI"/>
    <property type="match status" value="1"/>
</dbReference>
<dbReference type="InterPro" id="IPR002818">
    <property type="entry name" value="DJ-1/PfpI"/>
</dbReference>
<keyword evidence="3" id="KW-0804">Transcription</keyword>
<gene>
    <name evidence="5" type="ORF">MU516_03610</name>
</gene>
<dbReference type="SUPFAM" id="SSF52317">
    <property type="entry name" value="Class I glutamine amidotransferase-like"/>
    <property type="match status" value="1"/>
</dbReference>
<sequence>MPSETPRRFTFLLLNRFTLMPFAAAIEPLRLANRASGVAHFSWRLVGPAGDVATCSNGTSVRLDAGLDSEAPVGRGDVVIVCGGTEIAREATKPVLNWLRRQARGGAAMGAVCTGAWILAEAGLLDGRKATIHWENHDGFAEAFPEVDLFRSVFVHDGNRMTAAGGTASVDLMLHLISETLGDALTAEVADQLLHTTIRSDQDRQRLSIPTRIGVRHPRLSTVIARMEANLEEPISPAQLASDAGMSARQLERLFRRYLNRSPKRYYMETRLARARNLLMQTEMSIIEVALASGFSSPSHFSKCYRALYGSTPYRERGTGSASKAGQV</sequence>
<dbReference type="InterPro" id="IPR018060">
    <property type="entry name" value="HTH_AraC"/>
</dbReference>
<dbReference type="InterPro" id="IPR020449">
    <property type="entry name" value="Tscrpt_reg_AraC-type_HTH"/>
</dbReference>
<dbReference type="Gene3D" id="3.40.50.880">
    <property type="match status" value="1"/>
</dbReference>
<evidence type="ECO:0000313" key="5">
    <source>
        <dbReference type="EMBL" id="MCT4331955.1"/>
    </source>
</evidence>
<dbReference type="Proteomes" id="UP001320702">
    <property type="component" value="Unassembled WGS sequence"/>
</dbReference>